<sequence>MKRLFITDCEGPISLNDNAYEISKEFIPNGDEFFRIISLFDDYLVDVAKKEDYNPGNTLKLIIPFFKAYEITNEDIINFSKEHIFLVDNAKKTLNLARKFMDSFILSTSYGQYIEAISDYLNFPIENTYFTQLDMNDDYKILDSEKEKLIEFKEIIVEIAKKESKDGNLNVDTLNKIFFEEIPKMDVYKISKDLVCIGGPDKQKAVIDILNKFYTFNEDETSVMYVGDSHTDVEPLKYAKNNGGLAVAFNGNEVAIKEANIAIVSDNTIATSLLIDLHSKFNKEYILKFARSYPKDTKRSFESFRIGFALIDEFNEIYNNEKSENKKDIPIIELVNEDNIDKLVSESMKMRKKIRGSGIGSLG</sequence>
<dbReference type="AlphaFoldDB" id="A0A366MDY1"/>
<accession>A0A366MDY1</accession>
<evidence type="ECO:0000313" key="2">
    <source>
        <dbReference type="Proteomes" id="UP000253099"/>
    </source>
</evidence>
<organism evidence="1 2">
    <name type="scientific">Candidatus Methanobinarius endosymbioticus</name>
    <dbReference type="NCBI Taxonomy" id="2006182"/>
    <lineage>
        <taxon>Archaea</taxon>
        <taxon>Methanobacteriati</taxon>
        <taxon>Methanobacteriota</taxon>
        <taxon>Methanomada group</taxon>
        <taxon>Methanobacteria</taxon>
        <taxon>Methanobacteriales</taxon>
        <taxon>Methanobacteriaceae</taxon>
        <taxon>Candidatus Methanobinarius</taxon>
    </lineage>
</organism>
<comment type="caution">
    <text evidence="1">The sequence shown here is derived from an EMBL/GenBank/DDBJ whole genome shotgun (WGS) entry which is preliminary data.</text>
</comment>
<dbReference type="PIRSF" id="PIRSF019370">
    <property type="entry name" value="EhaR"/>
    <property type="match status" value="1"/>
</dbReference>
<protein>
    <submittedName>
        <fullName evidence="1">Uncharacterized protein</fullName>
    </submittedName>
</protein>
<dbReference type="Gene3D" id="1.10.3870.10">
    <property type="entry name" value="AF1437-like domain superfamily"/>
    <property type="match status" value="1"/>
</dbReference>
<gene>
    <name evidence="1" type="ORF">ALNOE001_06830</name>
</gene>
<name>A0A366MDY1_9EURY</name>
<keyword evidence="2" id="KW-1185">Reference proteome</keyword>
<reference evidence="1 2" key="1">
    <citation type="submission" date="2018-06" db="EMBL/GenBank/DDBJ databases">
        <title>Genomic insight into two independent archaeal endosymbiosis events.</title>
        <authorList>
            <person name="Lind A.E."/>
            <person name="Lewis W.H."/>
            <person name="Spang A."/>
            <person name="Guy L."/>
            <person name="Embley M.T."/>
            <person name="Ettema T.J.G."/>
        </authorList>
    </citation>
    <scope>NUCLEOTIDE SEQUENCE [LARGE SCALE GENOMIC DNA]</scope>
    <source>
        <strain evidence="1">NOE</strain>
    </source>
</reference>
<dbReference type="EMBL" id="NIZT01000019">
    <property type="protein sequence ID" value="RBQ23794.1"/>
    <property type="molecule type" value="Genomic_DNA"/>
</dbReference>
<evidence type="ECO:0000313" key="1">
    <source>
        <dbReference type="EMBL" id="RBQ23794.1"/>
    </source>
</evidence>
<dbReference type="InterPro" id="IPR023214">
    <property type="entry name" value="HAD_sf"/>
</dbReference>
<dbReference type="Proteomes" id="UP000253099">
    <property type="component" value="Unassembled WGS sequence"/>
</dbReference>
<proteinExistence type="predicted"/>
<dbReference type="InterPro" id="IPR024196">
    <property type="entry name" value="NiFe_hyd_3_EhaR"/>
</dbReference>
<dbReference type="Gene3D" id="3.40.50.1000">
    <property type="entry name" value="HAD superfamily/HAD-like"/>
    <property type="match status" value="1"/>
</dbReference>
<dbReference type="SUPFAM" id="SSF56784">
    <property type="entry name" value="HAD-like"/>
    <property type="match status" value="1"/>
</dbReference>
<dbReference type="InterPro" id="IPR036412">
    <property type="entry name" value="HAD-like_sf"/>
</dbReference>